<keyword evidence="3" id="KW-1185">Reference proteome</keyword>
<evidence type="ECO:0000313" key="2">
    <source>
        <dbReference type="EMBL" id="CAF4643118.1"/>
    </source>
</evidence>
<reference evidence="2" key="1">
    <citation type="submission" date="2021-02" db="EMBL/GenBank/DDBJ databases">
        <authorList>
            <person name="Nowell W R."/>
        </authorList>
    </citation>
    <scope>NUCLEOTIDE SEQUENCE</scope>
</reference>
<accession>A0A821EYE3</accession>
<comment type="caution">
    <text evidence="2">The sequence shown here is derived from an EMBL/GenBank/DDBJ whole genome shotgun (WGS) entry which is preliminary data.</text>
</comment>
<dbReference type="Proteomes" id="UP000663873">
    <property type="component" value="Unassembled WGS sequence"/>
</dbReference>
<sequence length="36" mass="4258">MNINNPTFYFGRRGRSTSAPRYFPERQYPPSPTYST</sequence>
<evidence type="ECO:0000256" key="1">
    <source>
        <dbReference type="SAM" id="MobiDB-lite"/>
    </source>
</evidence>
<gene>
    <name evidence="2" type="ORF">UJA718_LOCUS33255</name>
</gene>
<proteinExistence type="predicted"/>
<feature type="compositionally biased region" description="Pro residues" evidence="1">
    <location>
        <begin position="27"/>
        <end position="36"/>
    </location>
</feature>
<feature type="region of interest" description="Disordered" evidence="1">
    <location>
        <begin position="1"/>
        <end position="36"/>
    </location>
</feature>
<feature type="non-terminal residue" evidence="2">
    <location>
        <position position="36"/>
    </location>
</feature>
<name>A0A821EYE3_9BILA</name>
<dbReference type="EMBL" id="CAJOBP010029120">
    <property type="protein sequence ID" value="CAF4643118.1"/>
    <property type="molecule type" value="Genomic_DNA"/>
</dbReference>
<dbReference type="AlphaFoldDB" id="A0A821EYE3"/>
<protein>
    <submittedName>
        <fullName evidence="2">Uncharacterized protein</fullName>
    </submittedName>
</protein>
<evidence type="ECO:0000313" key="3">
    <source>
        <dbReference type="Proteomes" id="UP000663873"/>
    </source>
</evidence>
<organism evidence="2 3">
    <name type="scientific">Rotaria socialis</name>
    <dbReference type="NCBI Taxonomy" id="392032"/>
    <lineage>
        <taxon>Eukaryota</taxon>
        <taxon>Metazoa</taxon>
        <taxon>Spiralia</taxon>
        <taxon>Gnathifera</taxon>
        <taxon>Rotifera</taxon>
        <taxon>Eurotatoria</taxon>
        <taxon>Bdelloidea</taxon>
        <taxon>Philodinida</taxon>
        <taxon>Philodinidae</taxon>
        <taxon>Rotaria</taxon>
    </lineage>
</organism>